<name>A0A7M5XAZ0_9CNID</name>
<feature type="domain" description="Fucolectin tachylectin-4 pentraxin-1" evidence="10">
    <location>
        <begin position="559"/>
        <end position="726"/>
    </location>
</feature>
<proteinExistence type="inferred from homology"/>
<reference evidence="11" key="1">
    <citation type="submission" date="2021-01" db="UniProtKB">
        <authorList>
            <consortium name="EnsemblMetazoa"/>
        </authorList>
    </citation>
    <scope>IDENTIFICATION</scope>
</reference>
<evidence type="ECO:0000256" key="8">
    <source>
        <dbReference type="SAM" id="MobiDB-lite"/>
    </source>
</evidence>
<dbReference type="InterPro" id="IPR051941">
    <property type="entry name" value="BG_Antigen-Binding_Lectin"/>
</dbReference>
<evidence type="ECO:0000259" key="10">
    <source>
        <dbReference type="SMART" id="SM00607"/>
    </source>
</evidence>
<dbReference type="SMART" id="SM00607">
    <property type="entry name" value="FTP"/>
    <property type="match status" value="2"/>
</dbReference>
<evidence type="ECO:0000256" key="2">
    <source>
        <dbReference type="ARBA" id="ARBA00010147"/>
    </source>
</evidence>
<dbReference type="Proteomes" id="UP000594262">
    <property type="component" value="Unplaced"/>
</dbReference>
<feature type="region of interest" description="Disordered" evidence="8">
    <location>
        <begin position="565"/>
        <end position="587"/>
    </location>
</feature>
<dbReference type="EnsemblMetazoa" id="CLYHEMT020032.1">
    <property type="protein sequence ID" value="CLYHEMP020032.1"/>
    <property type="gene ID" value="CLYHEMG020032"/>
</dbReference>
<dbReference type="SUPFAM" id="SSF49785">
    <property type="entry name" value="Galactose-binding domain-like"/>
    <property type="match status" value="3"/>
</dbReference>
<comment type="similarity">
    <text evidence="2">Belongs to the fucolectin family.</text>
</comment>
<comment type="subunit">
    <text evidence="3">Homotrimer.</text>
</comment>
<keyword evidence="12" id="KW-1185">Reference proteome</keyword>
<evidence type="ECO:0000256" key="7">
    <source>
        <dbReference type="ARBA" id="ARBA00023157"/>
    </source>
</evidence>
<feature type="signal peptide" evidence="9">
    <location>
        <begin position="1"/>
        <end position="19"/>
    </location>
</feature>
<dbReference type="Gene3D" id="2.60.120.260">
    <property type="entry name" value="Galactose-binding domain-like"/>
    <property type="match status" value="3"/>
</dbReference>
<evidence type="ECO:0000256" key="5">
    <source>
        <dbReference type="ARBA" id="ARBA00022734"/>
    </source>
</evidence>
<dbReference type="PANTHER" id="PTHR45713">
    <property type="entry name" value="FTP DOMAIN-CONTAINING PROTEIN"/>
    <property type="match status" value="1"/>
</dbReference>
<feature type="domain" description="Fucolectin tachylectin-4 pentraxin-1" evidence="10">
    <location>
        <begin position="728"/>
        <end position="878"/>
    </location>
</feature>
<comment type="function">
    <text evidence="1">Acts as a defensive agent. Recognizes blood group fucosylated oligosaccharides including A, B, H and Lewis B-type antigens. Does not recognize Lewis A antigen and has low affinity for monovalent haptens.</text>
</comment>
<keyword evidence="4" id="KW-0479">Metal-binding</keyword>
<evidence type="ECO:0000256" key="9">
    <source>
        <dbReference type="SAM" id="SignalP"/>
    </source>
</evidence>
<dbReference type="AlphaFoldDB" id="A0A7M5XAZ0"/>
<feature type="chain" id="PRO_5029683556" description="Fucolectin tachylectin-4 pentraxin-1 domain-containing protein" evidence="9">
    <location>
        <begin position="20"/>
        <end position="922"/>
    </location>
</feature>
<protein>
    <recommendedName>
        <fullName evidence="10">Fucolectin tachylectin-4 pentraxin-1 domain-containing protein</fullName>
    </recommendedName>
</protein>
<keyword evidence="5" id="KW-0430">Lectin</keyword>
<keyword evidence="7" id="KW-1015">Disulfide bond</keyword>
<dbReference type="GeneID" id="136802213"/>
<evidence type="ECO:0000256" key="4">
    <source>
        <dbReference type="ARBA" id="ARBA00022723"/>
    </source>
</evidence>
<dbReference type="Pfam" id="PF22633">
    <property type="entry name" value="F5_F8_type_C_2"/>
    <property type="match status" value="1"/>
</dbReference>
<evidence type="ECO:0000313" key="12">
    <source>
        <dbReference type="Proteomes" id="UP000594262"/>
    </source>
</evidence>
<dbReference type="OrthoDB" id="547680at2759"/>
<evidence type="ECO:0000313" key="11">
    <source>
        <dbReference type="EnsemblMetazoa" id="CLYHEMP020032.1"/>
    </source>
</evidence>
<dbReference type="InterPro" id="IPR008979">
    <property type="entry name" value="Galactose-bd-like_sf"/>
</dbReference>
<keyword evidence="9" id="KW-0732">Signal</keyword>
<feature type="compositionally biased region" description="Low complexity" evidence="8">
    <location>
        <begin position="568"/>
        <end position="581"/>
    </location>
</feature>
<dbReference type="GO" id="GO:0042806">
    <property type="term" value="F:fucose binding"/>
    <property type="evidence" value="ECO:0007669"/>
    <property type="project" value="UniProtKB-ARBA"/>
</dbReference>
<evidence type="ECO:0000256" key="3">
    <source>
        <dbReference type="ARBA" id="ARBA00011233"/>
    </source>
</evidence>
<dbReference type="GO" id="GO:0001868">
    <property type="term" value="P:regulation of complement activation, lectin pathway"/>
    <property type="evidence" value="ECO:0007669"/>
    <property type="project" value="UniProtKB-ARBA"/>
</dbReference>
<keyword evidence="6" id="KW-0106">Calcium</keyword>
<dbReference type="InterPro" id="IPR006585">
    <property type="entry name" value="FTP1"/>
</dbReference>
<dbReference type="PANTHER" id="PTHR45713:SF15">
    <property type="entry name" value="F5_8 TYPE C DOMAIN-CONTAINING PROTEIN"/>
    <property type="match status" value="1"/>
</dbReference>
<organism evidence="11 12">
    <name type="scientific">Clytia hemisphaerica</name>
    <dbReference type="NCBI Taxonomy" id="252671"/>
    <lineage>
        <taxon>Eukaryota</taxon>
        <taxon>Metazoa</taxon>
        <taxon>Cnidaria</taxon>
        <taxon>Hydrozoa</taxon>
        <taxon>Hydroidolina</taxon>
        <taxon>Leptothecata</taxon>
        <taxon>Obeliida</taxon>
        <taxon>Clytiidae</taxon>
        <taxon>Clytia</taxon>
    </lineage>
</organism>
<evidence type="ECO:0000256" key="6">
    <source>
        <dbReference type="ARBA" id="ARBA00022837"/>
    </source>
</evidence>
<dbReference type="GO" id="GO:0010185">
    <property type="term" value="P:regulation of cellular defense response"/>
    <property type="evidence" value="ECO:0007669"/>
    <property type="project" value="UniProtKB-ARBA"/>
</dbReference>
<accession>A0A7M5XAZ0</accession>
<dbReference type="GO" id="GO:0046872">
    <property type="term" value="F:metal ion binding"/>
    <property type="evidence" value="ECO:0007669"/>
    <property type="project" value="UniProtKB-KW"/>
</dbReference>
<sequence length="922" mass="105017">MGKLIFALLLCMNLMEVWSIRGRITSNERYCVPQPYKPGGGIRKVQDIKAPQATLKTTGFLGVIAKGAKKTGDAAKVATKVTTEFAKFGKLFKTASKMAPWLGVLSGVLGFLGQTPSVGDAIKAVNKAFKEFADEITKRMNEMKGYVDDSILKKESEWVEKELKVLFNGWADCIVYYHDESDVNECQRKAFMDIRKNRAHFMLFSGKNPTRKELKRLEFQFVSIRDYSFLTLLVLRSLIDSFKAEKGKEKDYERLLKQGMVIPEELADYANFVNNEILDFYDTGTKSICRGTFTCGKMDTKYRTVFGFGRIKPLRYPVHRQMECKCKMIPDAANHEWCKYKIELDINNAPPGEGEYWKDHSNLERRGEKDLFALSDIYWKETSSVVRKYWYETVMVQVPKWEEFAVQAQKEYEEFRGGNLALKRPTIQSSGDPERLPASVDGYTKYCHSPYVVSTTEAGRNQWWKVILDGVYEINTVIFYNQVDTDHSGQLSNVDIYVYDFGGKRSLCANTGDMKNVYIRQFECNAGAIGNVVMLSKMDEGSIRLCEVVVYGEKVKRNGQNLALNRPTLQSTTTGQHSSSHAVDGQKSKCSLSENTCSKTEIAISGKRSWWEVALDQPYHVDRVIIHGCGNSLSDIIIFAIDEETIETEEDWRERPRRDIYEGRKGQKVSMCKYLANVDETASVHNIKCDQPAYGNILRIAKRNRNDEYLQLCEVEVYGHLFKSEEDSDNVAYHGITKQSGDQSSQSGSHLAVNGNHVNCRLTEHTLSITESSSDSWWEVQLHSLSLIKSVIIYNREDCCGDQLSDATIYVNFISNDAMRASNPPFNQTGNMEGVKAKEFTNERRFFGEVVKIEKKKHDAPLSLCEVEVYGKTVTEQEKNKMERAEDCERYKQKVAKMKAEGRSRKSMRGVLSRMTFFCSGA</sequence>
<dbReference type="RefSeq" id="XP_066915029.1">
    <property type="nucleotide sequence ID" value="XM_067058928.1"/>
</dbReference>
<evidence type="ECO:0000256" key="1">
    <source>
        <dbReference type="ARBA" id="ARBA00002219"/>
    </source>
</evidence>